<evidence type="ECO:0000313" key="6">
    <source>
        <dbReference type="EMBL" id="CDS24249.1"/>
    </source>
</evidence>
<comment type="subcellular location">
    <subcellularLocation>
        <location evidence="1">Membrane</location>
        <topology evidence="1">Multi-pass membrane protein</topology>
    </subcellularLocation>
</comment>
<organism evidence="6">
    <name type="scientific">Echinococcus granulosus</name>
    <name type="common">Hydatid tapeworm</name>
    <dbReference type="NCBI Taxonomy" id="6210"/>
    <lineage>
        <taxon>Eukaryota</taxon>
        <taxon>Metazoa</taxon>
        <taxon>Spiralia</taxon>
        <taxon>Lophotrochozoa</taxon>
        <taxon>Platyhelminthes</taxon>
        <taxon>Cestoda</taxon>
        <taxon>Eucestoda</taxon>
        <taxon>Cyclophyllidea</taxon>
        <taxon>Taeniidae</taxon>
        <taxon>Echinococcus</taxon>
        <taxon>Echinococcus granulosus group</taxon>
    </lineage>
</organism>
<protein>
    <submittedName>
        <fullName evidence="6 8">Tetraspanin 74f</fullName>
    </submittedName>
</protein>
<dbReference type="Proteomes" id="UP000492820">
    <property type="component" value="Unassembled WGS sequence"/>
</dbReference>
<feature type="transmembrane region" description="Helical" evidence="5">
    <location>
        <begin position="25"/>
        <end position="47"/>
    </location>
</feature>
<name>A0A068WVS3_ECHGR</name>
<evidence type="ECO:0000256" key="3">
    <source>
        <dbReference type="ARBA" id="ARBA00022989"/>
    </source>
</evidence>
<sequence>MKQAFIAVENGLCHKACCTRAVGDLSCLFSLILGICTLMVSLMAIYTHGEVTRTFGINLYYGMYIVLFASLCTIWTAFLGMCGMSAKNRFFVIVLVAGSILLIIILLIGLLLVLLFPYLAGDNVGAVMLKNLKDNYGTLAVITTSWDYLQGYLLCCAVEDNGWSAWRDSKWFLDENSVLLDDTQTIPASNPAYRMVPKSCCYRKLDYLTRQLTDEYENLDRCQNWQYGPPKFTTGAHNDAIYYRGCLPTIQAYIKRFSFWIMLFGFCTFFFLITSTTIGCITLQQIR</sequence>
<dbReference type="WBParaSite" id="EgrG_000736300">
    <property type="protein sequence ID" value="EgrG_000736300"/>
    <property type="gene ID" value="EgrG_000736300"/>
</dbReference>
<keyword evidence="2 5" id="KW-0812">Transmembrane</keyword>
<dbReference type="EMBL" id="LK028600">
    <property type="protein sequence ID" value="CDS24249.1"/>
    <property type="molecule type" value="Genomic_DNA"/>
</dbReference>
<evidence type="ECO:0000313" key="7">
    <source>
        <dbReference type="Proteomes" id="UP000492820"/>
    </source>
</evidence>
<evidence type="ECO:0000256" key="1">
    <source>
        <dbReference type="ARBA" id="ARBA00004141"/>
    </source>
</evidence>
<keyword evidence="4 5" id="KW-0472">Membrane</keyword>
<dbReference type="Pfam" id="PF00335">
    <property type="entry name" value="Tetraspanin"/>
    <property type="match status" value="1"/>
</dbReference>
<dbReference type="InterPro" id="IPR018499">
    <property type="entry name" value="Tetraspanin/Peripherin"/>
</dbReference>
<reference evidence="6" key="2">
    <citation type="submission" date="2014-06" db="EMBL/GenBank/DDBJ databases">
        <authorList>
            <person name="Aslett M."/>
        </authorList>
    </citation>
    <scope>NUCLEOTIDE SEQUENCE</scope>
</reference>
<feature type="transmembrane region" description="Helical" evidence="5">
    <location>
        <begin position="59"/>
        <end position="78"/>
    </location>
</feature>
<dbReference type="GO" id="GO:0016020">
    <property type="term" value="C:membrane"/>
    <property type="evidence" value="ECO:0007669"/>
    <property type="project" value="UniProtKB-SubCell"/>
</dbReference>
<reference evidence="6 7" key="1">
    <citation type="journal article" date="2013" name="Nature">
        <title>The genomes of four tapeworm species reveal adaptations to parasitism.</title>
        <authorList>
            <person name="Tsai I.J."/>
            <person name="Zarowiecki M."/>
            <person name="Holroyd N."/>
            <person name="Garciarrubio A."/>
            <person name="Sanchez-Flores A."/>
            <person name="Brooks K.L."/>
            <person name="Tracey A."/>
            <person name="Bobes R.J."/>
            <person name="Fragoso G."/>
            <person name="Sciutto E."/>
            <person name="Aslett M."/>
            <person name="Beasley H."/>
            <person name="Bennett H.M."/>
            <person name="Cai J."/>
            <person name="Camicia F."/>
            <person name="Clark R."/>
            <person name="Cucher M."/>
            <person name="De Silva N."/>
            <person name="Day T.A."/>
            <person name="Deplazes P."/>
            <person name="Estrada K."/>
            <person name="Fernandez C."/>
            <person name="Holland P.W."/>
            <person name="Hou J."/>
            <person name="Hu S."/>
            <person name="Huckvale T."/>
            <person name="Hung S.S."/>
            <person name="Kamenetzky L."/>
            <person name="Keane J.A."/>
            <person name="Kiss F."/>
            <person name="Koziol U."/>
            <person name="Lambert O."/>
            <person name="Liu K."/>
            <person name="Luo X."/>
            <person name="Luo Y."/>
            <person name="Macchiaroli N."/>
            <person name="Nichol S."/>
            <person name="Paps J."/>
            <person name="Parkinson J."/>
            <person name="Pouchkina-Stantcheva N."/>
            <person name="Riddiford N."/>
            <person name="Rosenzvit M."/>
            <person name="Salinas G."/>
            <person name="Wasmuth J.D."/>
            <person name="Zamanian M."/>
            <person name="Zheng Y."/>
            <person name="Cai X."/>
            <person name="Soberon X."/>
            <person name="Olson P.D."/>
            <person name="Laclette J.P."/>
            <person name="Brehm K."/>
            <person name="Berriman M."/>
            <person name="Garciarrubio A."/>
            <person name="Bobes R.J."/>
            <person name="Fragoso G."/>
            <person name="Sanchez-Flores A."/>
            <person name="Estrada K."/>
            <person name="Cevallos M.A."/>
            <person name="Morett E."/>
            <person name="Gonzalez V."/>
            <person name="Portillo T."/>
            <person name="Ochoa-Leyva A."/>
            <person name="Jose M.V."/>
            <person name="Sciutto E."/>
            <person name="Landa A."/>
            <person name="Jimenez L."/>
            <person name="Valdes V."/>
            <person name="Carrero J.C."/>
            <person name="Larralde C."/>
            <person name="Morales-Montor J."/>
            <person name="Limon-Lason J."/>
            <person name="Soberon X."/>
            <person name="Laclette J.P."/>
        </authorList>
    </citation>
    <scope>NUCLEOTIDE SEQUENCE [LARGE SCALE GENOMIC DNA]</scope>
</reference>
<evidence type="ECO:0000256" key="5">
    <source>
        <dbReference type="SAM" id="Phobius"/>
    </source>
</evidence>
<evidence type="ECO:0000256" key="2">
    <source>
        <dbReference type="ARBA" id="ARBA00022692"/>
    </source>
</evidence>
<dbReference type="AlphaFoldDB" id="A0A068WVS3"/>
<evidence type="ECO:0000313" key="8">
    <source>
        <dbReference type="WBParaSite" id="EgrG_000736300"/>
    </source>
</evidence>
<evidence type="ECO:0000256" key="4">
    <source>
        <dbReference type="ARBA" id="ARBA00023136"/>
    </source>
</evidence>
<accession>A0A068WVS3</accession>
<feature type="transmembrane region" description="Helical" evidence="5">
    <location>
        <begin position="90"/>
        <end position="120"/>
    </location>
</feature>
<dbReference type="OrthoDB" id="438211at2759"/>
<reference evidence="8" key="3">
    <citation type="submission" date="2020-10" db="UniProtKB">
        <authorList>
            <consortium name="WormBaseParasite"/>
        </authorList>
    </citation>
    <scope>IDENTIFICATION</scope>
</reference>
<gene>
    <name evidence="8" type="primary">EGR_06339</name>
    <name evidence="6" type="ORF">EgrG_000736300</name>
</gene>
<feature type="transmembrane region" description="Helical" evidence="5">
    <location>
        <begin position="257"/>
        <end position="283"/>
    </location>
</feature>
<proteinExistence type="predicted"/>
<keyword evidence="3 5" id="KW-1133">Transmembrane helix</keyword>